<dbReference type="Proteomes" id="UP001165121">
    <property type="component" value="Unassembled WGS sequence"/>
</dbReference>
<gene>
    <name evidence="1" type="ORF">Pfra01_002784000</name>
</gene>
<protein>
    <submittedName>
        <fullName evidence="1">Unnamed protein product</fullName>
    </submittedName>
</protein>
<reference evidence="1" key="1">
    <citation type="submission" date="2023-04" db="EMBL/GenBank/DDBJ databases">
        <title>Phytophthora fragariaefolia NBRC 109709.</title>
        <authorList>
            <person name="Ichikawa N."/>
            <person name="Sato H."/>
            <person name="Tonouchi N."/>
        </authorList>
    </citation>
    <scope>NUCLEOTIDE SEQUENCE</scope>
    <source>
        <strain evidence="1">NBRC 109709</strain>
    </source>
</reference>
<organism evidence="1 2">
    <name type="scientific">Phytophthora fragariaefolia</name>
    <dbReference type="NCBI Taxonomy" id="1490495"/>
    <lineage>
        <taxon>Eukaryota</taxon>
        <taxon>Sar</taxon>
        <taxon>Stramenopiles</taxon>
        <taxon>Oomycota</taxon>
        <taxon>Peronosporomycetes</taxon>
        <taxon>Peronosporales</taxon>
        <taxon>Peronosporaceae</taxon>
        <taxon>Phytophthora</taxon>
    </lineage>
</organism>
<dbReference type="AlphaFoldDB" id="A0A9W6YI18"/>
<evidence type="ECO:0000313" key="1">
    <source>
        <dbReference type="EMBL" id="GMF63836.1"/>
    </source>
</evidence>
<accession>A0A9W6YI18</accession>
<dbReference type="EMBL" id="BSXT01007507">
    <property type="protein sequence ID" value="GMF63836.1"/>
    <property type="molecule type" value="Genomic_DNA"/>
</dbReference>
<name>A0A9W6YI18_9STRA</name>
<comment type="caution">
    <text evidence="1">The sequence shown here is derived from an EMBL/GenBank/DDBJ whole genome shotgun (WGS) entry which is preliminary data.</text>
</comment>
<dbReference type="OrthoDB" id="89099at2759"/>
<sequence length="336" mass="38025">MSKRDIDFGIVGDRFLALCSQDATCSSRFKKPNNLPQTLRGILTEFENNPNSTCASLMKEVKNMEEYPPSTTLSITLGAMLMDEEQRKLIPPVVYRLKRCETKDVDVLRQFINVYNTNSDASSQDDSYYSPLLFNLIQYSEMWEIPQPSMAEMKLRAKNALLTTGVDFYPPEYCAFSKEKSQMCDEFNYSTYAEHGIVYERDQYWNKTAKIPSQASVLLLSSKLDAQTTHEYAENLLETLDGNKKELVTFNTSIHGALVWTFLDGGDTWTPTCGVKIVASYAKNKGNLKGLDKSCIAEMPLFNLTVPLDYQISMFSADDVYEGAFNSSLSEAYYVP</sequence>
<keyword evidence="2" id="KW-1185">Reference proteome</keyword>
<proteinExistence type="predicted"/>
<evidence type="ECO:0000313" key="2">
    <source>
        <dbReference type="Proteomes" id="UP001165121"/>
    </source>
</evidence>